<organism evidence="16 17">
    <name type="scientific">Obba rivulosa</name>
    <dbReference type="NCBI Taxonomy" id="1052685"/>
    <lineage>
        <taxon>Eukaryota</taxon>
        <taxon>Fungi</taxon>
        <taxon>Dikarya</taxon>
        <taxon>Basidiomycota</taxon>
        <taxon>Agaricomycotina</taxon>
        <taxon>Agaricomycetes</taxon>
        <taxon>Polyporales</taxon>
        <taxon>Gelatoporiaceae</taxon>
        <taxon>Obba</taxon>
    </lineage>
</organism>
<dbReference type="GO" id="GO:0016705">
    <property type="term" value="F:oxidoreductase activity, acting on paired donors, with incorporation or reduction of molecular oxygen"/>
    <property type="evidence" value="ECO:0007669"/>
    <property type="project" value="InterPro"/>
</dbReference>
<evidence type="ECO:0000256" key="15">
    <source>
        <dbReference type="SAM" id="SignalP"/>
    </source>
</evidence>
<keyword evidence="7 13" id="KW-0479">Metal-binding</keyword>
<dbReference type="InterPro" id="IPR002401">
    <property type="entry name" value="Cyt_P450_E_grp-I"/>
</dbReference>
<dbReference type="PANTHER" id="PTHR46300">
    <property type="entry name" value="P450, PUTATIVE (EUROFUNG)-RELATED-RELATED"/>
    <property type="match status" value="1"/>
</dbReference>
<feature type="signal peptide" evidence="15">
    <location>
        <begin position="1"/>
        <end position="23"/>
    </location>
</feature>
<keyword evidence="11 14" id="KW-0503">Monooxygenase</keyword>
<dbReference type="InterPro" id="IPR036396">
    <property type="entry name" value="Cyt_P450_sf"/>
</dbReference>
<evidence type="ECO:0000256" key="11">
    <source>
        <dbReference type="ARBA" id="ARBA00023033"/>
    </source>
</evidence>
<dbReference type="AlphaFoldDB" id="A0A8E2B2Y6"/>
<keyword evidence="17" id="KW-1185">Reference proteome</keyword>
<dbReference type="InterPro" id="IPR050364">
    <property type="entry name" value="Cytochrome_P450_fung"/>
</dbReference>
<dbReference type="OrthoDB" id="1055148at2759"/>
<dbReference type="PANTHER" id="PTHR46300:SF2">
    <property type="entry name" value="CYTOCHROME P450 MONOOXYGENASE ALNH-RELATED"/>
    <property type="match status" value="1"/>
</dbReference>
<comment type="similarity">
    <text evidence="4 14">Belongs to the cytochrome P450 family.</text>
</comment>
<dbReference type="PROSITE" id="PS00086">
    <property type="entry name" value="CYTOCHROME_P450"/>
    <property type="match status" value="1"/>
</dbReference>
<reference evidence="16 17" key="1">
    <citation type="submission" date="2016-07" db="EMBL/GenBank/DDBJ databases">
        <title>Draft genome of the white-rot fungus Obba rivulosa 3A-2.</title>
        <authorList>
            <consortium name="DOE Joint Genome Institute"/>
            <person name="Miettinen O."/>
            <person name="Riley R."/>
            <person name="Acob R."/>
            <person name="Barry K."/>
            <person name="Cullen D."/>
            <person name="De Vries R."/>
            <person name="Hainaut M."/>
            <person name="Hatakka A."/>
            <person name="Henrissat B."/>
            <person name="Hilden K."/>
            <person name="Kuo R."/>
            <person name="Labutti K."/>
            <person name="Lipzen A."/>
            <person name="Makela M.R."/>
            <person name="Sandor L."/>
            <person name="Spatafora J.W."/>
            <person name="Grigoriev I.V."/>
            <person name="Hibbett D.S."/>
        </authorList>
    </citation>
    <scope>NUCLEOTIDE SEQUENCE [LARGE SCALE GENOMIC DNA]</scope>
    <source>
        <strain evidence="16 17">3A-2</strain>
    </source>
</reference>
<dbReference type="Proteomes" id="UP000250043">
    <property type="component" value="Unassembled WGS sequence"/>
</dbReference>
<evidence type="ECO:0000256" key="12">
    <source>
        <dbReference type="ARBA" id="ARBA00023136"/>
    </source>
</evidence>
<dbReference type="PRINTS" id="PR00463">
    <property type="entry name" value="EP450I"/>
</dbReference>
<dbReference type="GO" id="GO:0004497">
    <property type="term" value="F:monooxygenase activity"/>
    <property type="evidence" value="ECO:0007669"/>
    <property type="project" value="UniProtKB-KW"/>
</dbReference>
<evidence type="ECO:0000256" key="6">
    <source>
        <dbReference type="ARBA" id="ARBA00022692"/>
    </source>
</evidence>
<keyword evidence="12" id="KW-0472">Membrane</keyword>
<dbReference type="PRINTS" id="PR00385">
    <property type="entry name" value="P450"/>
</dbReference>
<feature type="chain" id="PRO_5034800636" evidence="15">
    <location>
        <begin position="24"/>
        <end position="515"/>
    </location>
</feature>
<evidence type="ECO:0000256" key="1">
    <source>
        <dbReference type="ARBA" id="ARBA00001971"/>
    </source>
</evidence>
<comment type="cofactor">
    <cofactor evidence="1 13">
        <name>heme</name>
        <dbReference type="ChEBI" id="CHEBI:30413"/>
    </cofactor>
</comment>
<evidence type="ECO:0000256" key="10">
    <source>
        <dbReference type="ARBA" id="ARBA00023004"/>
    </source>
</evidence>
<dbReference type="Gene3D" id="1.10.630.10">
    <property type="entry name" value="Cytochrome P450"/>
    <property type="match status" value="1"/>
</dbReference>
<evidence type="ECO:0000256" key="8">
    <source>
        <dbReference type="ARBA" id="ARBA00022989"/>
    </source>
</evidence>
<proteinExistence type="inferred from homology"/>
<keyword evidence="10 13" id="KW-0408">Iron</keyword>
<evidence type="ECO:0000256" key="9">
    <source>
        <dbReference type="ARBA" id="ARBA00023002"/>
    </source>
</evidence>
<dbReference type="EMBL" id="KV722406">
    <property type="protein sequence ID" value="OCH90315.1"/>
    <property type="molecule type" value="Genomic_DNA"/>
</dbReference>
<evidence type="ECO:0000256" key="14">
    <source>
        <dbReference type="RuleBase" id="RU000461"/>
    </source>
</evidence>
<keyword evidence="5 13" id="KW-0349">Heme</keyword>
<dbReference type="Pfam" id="PF00067">
    <property type="entry name" value="p450"/>
    <property type="match status" value="1"/>
</dbReference>
<dbReference type="SUPFAM" id="SSF48264">
    <property type="entry name" value="Cytochrome P450"/>
    <property type="match status" value="1"/>
</dbReference>
<evidence type="ECO:0000313" key="17">
    <source>
        <dbReference type="Proteomes" id="UP000250043"/>
    </source>
</evidence>
<feature type="binding site" description="axial binding residue" evidence="13">
    <location>
        <position position="440"/>
    </location>
    <ligand>
        <name>heme</name>
        <dbReference type="ChEBI" id="CHEBI:30413"/>
    </ligand>
    <ligandPart>
        <name>Fe</name>
        <dbReference type="ChEBI" id="CHEBI:18248"/>
    </ligandPart>
</feature>
<keyword evidence="15" id="KW-0732">Signal</keyword>
<evidence type="ECO:0000256" key="2">
    <source>
        <dbReference type="ARBA" id="ARBA00004370"/>
    </source>
</evidence>
<sequence>MSSLKMSLAQLFILLLVVVVVYVKLKRSTQTGQYPPSPPEHPLVGHTLQVPTIKTWRYFEKLAHKYGPIFRLSLAGDNIVVLSDPADAEELLGRRSHNYSSRPPLVYAGKYQSNNKRMVLLPYGETLRKQRAAFHQMLQPRVVGGYETIQELESLKLLHDMATRPWDASRHCQRFSASLVFHLAYGKRLGDDGADLDAVLNVLANFVRDTYPGAHLVDTFPMLDLLPDVLAPWRQEARRKHITDMKLYNRLVLEVKARMENGEEDLECFAARLWDQQAKTGFDLEDLSYVAGTAFEAGTDTTAATVQWFLMAMLLFPETMRKAQVELDRVLGADGKTIPSFSHMTELPYCAALVKEVFRWHPAAPGGFPHYSDVEDEYKGYTINAKTMVIPCLWNMHYDESRYPSPRKFDPERFLQAGETLTQESLTEGHYSFGFGRRRCPGQYMATKTIWIGLTRLLWAFDILPALDENKRPIPVDPDHCTSGMTSKPLDFPLRVIPRSPAHTQTILGEFERSR</sequence>
<dbReference type="InterPro" id="IPR017972">
    <property type="entry name" value="Cyt_P450_CS"/>
</dbReference>
<dbReference type="GO" id="GO:0005506">
    <property type="term" value="F:iron ion binding"/>
    <property type="evidence" value="ECO:0007669"/>
    <property type="project" value="InterPro"/>
</dbReference>
<dbReference type="GO" id="GO:0020037">
    <property type="term" value="F:heme binding"/>
    <property type="evidence" value="ECO:0007669"/>
    <property type="project" value="InterPro"/>
</dbReference>
<evidence type="ECO:0000256" key="3">
    <source>
        <dbReference type="ARBA" id="ARBA00005179"/>
    </source>
</evidence>
<gene>
    <name evidence="16" type="ORF">OBBRIDRAFT_793404</name>
</gene>
<evidence type="ECO:0000256" key="7">
    <source>
        <dbReference type="ARBA" id="ARBA00022723"/>
    </source>
</evidence>
<comment type="subcellular location">
    <subcellularLocation>
        <location evidence="2">Membrane</location>
    </subcellularLocation>
</comment>
<protein>
    <submittedName>
        <fullName evidence="16">Cytochrome P450</fullName>
    </submittedName>
</protein>
<dbReference type="CDD" id="cd11065">
    <property type="entry name" value="CYP64-like"/>
    <property type="match status" value="1"/>
</dbReference>
<name>A0A8E2B2Y6_9APHY</name>
<keyword evidence="9 14" id="KW-0560">Oxidoreductase</keyword>
<evidence type="ECO:0000256" key="5">
    <source>
        <dbReference type="ARBA" id="ARBA00022617"/>
    </source>
</evidence>
<keyword evidence="6" id="KW-0812">Transmembrane</keyword>
<evidence type="ECO:0000256" key="13">
    <source>
        <dbReference type="PIRSR" id="PIRSR602401-1"/>
    </source>
</evidence>
<evidence type="ECO:0000313" key="16">
    <source>
        <dbReference type="EMBL" id="OCH90315.1"/>
    </source>
</evidence>
<keyword evidence="8" id="KW-1133">Transmembrane helix</keyword>
<comment type="pathway">
    <text evidence="3">Secondary metabolite biosynthesis.</text>
</comment>
<dbReference type="InterPro" id="IPR001128">
    <property type="entry name" value="Cyt_P450"/>
</dbReference>
<evidence type="ECO:0000256" key="4">
    <source>
        <dbReference type="ARBA" id="ARBA00010617"/>
    </source>
</evidence>
<dbReference type="GO" id="GO:0016020">
    <property type="term" value="C:membrane"/>
    <property type="evidence" value="ECO:0007669"/>
    <property type="project" value="UniProtKB-SubCell"/>
</dbReference>
<accession>A0A8E2B2Y6</accession>